<dbReference type="PANTHER" id="PTHR33130">
    <property type="entry name" value="PUTATIVE (DUF1639)-RELATED"/>
    <property type="match status" value="1"/>
</dbReference>
<proteinExistence type="predicted"/>
<reference evidence="1 2" key="1">
    <citation type="submission" date="2021-05" db="EMBL/GenBank/DDBJ databases">
        <title>Genome Assembly of Synthetic Allotetraploid Brassica napus Reveals Homoeologous Exchanges between Subgenomes.</title>
        <authorList>
            <person name="Davis J.T."/>
        </authorList>
    </citation>
    <scope>NUCLEOTIDE SEQUENCE [LARGE SCALE GENOMIC DNA]</scope>
    <source>
        <strain evidence="2">cv. Da-Ae</strain>
        <tissue evidence="1">Seedling</tissue>
    </source>
</reference>
<name>A0ABQ7XJX9_BRANA</name>
<comment type="caution">
    <text evidence="1">The sequence shown here is derived from an EMBL/GenBank/DDBJ whole genome shotgun (WGS) entry which is preliminary data.</text>
</comment>
<gene>
    <name evidence="1" type="ORF">HID58_084529</name>
</gene>
<evidence type="ECO:0000313" key="1">
    <source>
        <dbReference type="EMBL" id="KAH0856268.1"/>
    </source>
</evidence>
<dbReference type="InterPro" id="IPR012438">
    <property type="entry name" value="DUF1639"/>
</dbReference>
<dbReference type="Pfam" id="PF07797">
    <property type="entry name" value="DUF1639"/>
    <property type="match status" value="1"/>
</dbReference>
<dbReference type="EMBL" id="JAGKQM010000019">
    <property type="protein sequence ID" value="KAH0856268.1"/>
    <property type="molecule type" value="Genomic_DNA"/>
</dbReference>
<dbReference type="Proteomes" id="UP000824890">
    <property type="component" value="Unassembled WGS sequence"/>
</dbReference>
<organism evidence="1 2">
    <name type="scientific">Brassica napus</name>
    <name type="common">Rape</name>
    <dbReference type="NCBI Taxonomy" id="3708"/>
    <lineage>
        <taxon>Eukaryota</taxon>
        <taxon>Viridiplantae</taxon>
        <taxon>Streptophyta</taxon>
        <taxon>Embryophyta</taxon>
        <taxon>Tracheophyta</taxon>
        <taxon>Spermatophyta</taxon>
        <taxon>Magnoliopsida</taxon>
        <taxon>eudicotyledons</taxon>
        <taxon>Gunneridae</taxon>
        <taxon>Pentapetalae</taxon>
        <taxon>rosids</taxon>
        <taxon>malvids</taxon>
        <taxon>Brassicales</taxon>
        <taxon>Brassicaceae</taxon>
        <taxon>Brassiceae</taxon>
        <taxon>Brassica</taxon>
    </lineage>
</organism>
<accession>A0ABQ7XJX9</accession>
<evidence type="ECO:0000313" key="2">
    <source>
        <dbReference type="Proteomes" id="UP000824890"/>
    </source>
</evidence>
<keyword evidence="2" id="KW-1185">Reference proteome</keyword>
<sequence>MAAAVKRCDEEEIEEDFMAVVGHRQPHRPKKRPRTVQKKLHSLHPAFSRLHRAHGPLEQWNHTYHEVSRFLEQWSHTYHAYYLVSIVVDREIALEQRVVRRRPRKESATKAERSGSNDAVTYLRSRFTIFCTNPQTKTSNFMILCKTHKPWLDDYKVEETKVRCSACSLVVMLCTTGYIYDEV</sequence>
<dbReference type="PANTHER" id="PTHR33130:SF43">
    <property type="entry name" value="OS01G0688600 PROTEIN"/>
    <property type="match status" value="1"/>
</dbReference>
<protein>
    <submittedName>
        <fullName evidence="1">Uncharacterized protein</fullName>
    </submittedName>
</protein>